<feature type="domain" description="ATPase AAA-3" evidence="4">
    <location>
        <begin position="50"/>
        <end position="184"/>
    </location>
</feature>
<dbReference type="GO" id="GO:0016887">
    <property type="term" value="F:ATP hydrolysis activity"/>
    <property type="evidence" value="ECO:0007669"/>
    <property type="project" value="InterPro"/>
</dbReference>
<proteinExistence type="inferred from homology"/>
<dbReference type="RefSeq" id="WP_095416930.1">
    <property type="nucleotide sequence ID" value="NZ_CP018477.1"/>
</dbReference>
<sequence>MQQEISTHDAAAVERCHQAYLRIREELAKVIVGQQRVIEEVLIAILARGHALLEGVPGLAKTLLVSSLAQATHLTFKRIQFTPDLMPSDVTGTDVIQEDPKTGERGYKFLPGPIFANMILADEINRTPPKTQAAMLEAMQERQVTAGGRVYRLPDPFFVLATQNPLEQEGTYPLPEAQLDRFLLYIKVDYPSAEEEWEIARRVTSGQQGTIEPLMTGEELVEFQKLVTRIPISDQVLGYAWAIVRASRPGSDESPDFVTRWVAWGAGPRGLLTLVTCAKARAVLHGRYHATIGDVQAVLKPALRHRIAGNYAAQANNLTSDRLIEMLMEAVPPDAKYEKPSPRVLRDRVQA</sequence>
<keyword evidence="7" id="KW-1185">Reference proteome</keyword>
<dbReference type="OrthoDB" id="9773454at2"/>
<dbReference type="Gene3D" id="3.40.50.300">
    <property type="entry name" value="P-loop containing nucleotide triphosphate hydrolases"/>
    <property type="match status" value="1"/>
</dbReference>
<gene>
    <name evidence="6" type="ORF">THTE_4119</name>
</gene>
<dbReference type="PANTHER" id="PTHR42759">
    <property type="entry name" value="MOXR FAMILY PROTEIN"/>
    <property type="match status" value="1"/>
</dbReference>
<feature type="domain" description="ChlI/MoxR AAA lid" evidence="5">
    <location>
        <begin position="262"/>
        <end position="324"/>
    </location>
</feature>
<evidence type="ECO:0000256" key="1">
    <source>
        <dbReference type="ARBA" id="ARBA00022741"/>
    </source>
</evidence>
<dbReference type="Proteomes" id="UP000215086">
    <property type="component" value="Chromosome"/>
</dbReference>
<dbReference type="GO" id="GO:0005524">
    <property type="term" value="F:ATP binding"/>
    <property type="evidence" value="ECO:0007669"/>
    <property type="project" value="UniProtKB-KW"/>
</dbReference>
<dbReference type="Gene3D" id="1.10.8.80">
    <property type="entry name" value="Magnesium chelatase subunit I, C-Terminal domain"/>
    <property type="match status" value="1"/>
</dbReference>
<dbReference type="InterPro" id="IPR027417">
    <property type="entry name" value="P-loop_NTPase"/>
</dbReference>
<name>A0A286RL74_9BACT</name>
<dbReference type="InterPro" id="IPR050764">
    <property type="entry name" value="CbbQ/NirQ/NorQ/GpvN"/>
</dbReference>
<dbReference type="CDD" id="cd00009">
    <property type="entry name" value="AAA"/>
    <property type="match status" value="1"/>
</dbReference>
<reference evidence="6 7" key="1">
    <citation type="journal article" name="Front. Microbiol.">
        <title>Sugar Metabolism of the First Thermophilic Planctomycete Thermogutta terrifontis: Comparative Genomic and Transcriptomic Approaches.</title>
        <authorList>
            <person name="Elcheninov A.G."/>
            <person name="Menzel P."/>
            <person name="Gudbergsdottir S.R."/>
            <person name="Slesarev A.I."/>
            <person name="Kadnikov V.V."/>
            <person name="Krogh A."/>
            <person name="Bonch-Osmolovskaya E.A."/>
            <person name="Peng X."/>
            <person name="Kublanov I.V."/>
        </authorList>
    </citation>
    <scope>NUCLEOTIDE SEQUENCE [LARGE SCALE GENOMIC DNA]</scope>
    <source>
        <strain evidence="6 7">R1</strain>
    </source>
</reference>
<dbReference type="Pfam" id="PF17863">
    <property type="entry name" value="AAA_lid_2"/>
    <property type="match status" value="1"/>
</dbReference>
<evidence type="ECO:0000313" key="6">
    <source>
        <dbReference type="EMBL" id="ASV76720.1"/>
    </source>
</evidence>
<dbReference type="FunFam" id="3.40.50.300:FF:000640">
    <property type="entry name" value="MoxR family ATPase"/>
    <property type="match status" value="1"/>
</dbReference>
<evidence type="ECO:0000313" key="7">
    <source>
        <dbReference type="Proteomes" id="UP000215086"/>
    </source>
</evidence>
<accession>A0A286RL74</accession>
<evidence type="ECO:0000259" key="5">
    <source>
        <dbReference type="Pfam" id="PF17863"/>
    </source>
</evidence>
<dbReference type="InterPro" id="IPR041628">
    <property type="entry name" value="ChlI/MoxR_AAA_lid"/>
</dbReference>
<dbReference type="PANTHER" id="PTHR42759:SF1">
    <property type="entry name" value="MAGNESIUM-CHELATASE SUBUNIT CHLD"/>
    <property type="match status" value="1"/>
</dbReference>
<evidence type="ECO:0000259" key="4">
    <source>
        <dbReference type="Pfam" id="PF07726"/>
    </source>
</evidence>
<dbReference type="AlphaFoldDB" id="A0A286RL74"/>
<dbReference type="SUPFAM" id="SSF52540">
    <property type="entry name" value="P-loop containing nucleoside triphosphate hydrolases"/>
    <property type="match status" value="1"/>
</dbReference>
<keyword evidence="2" id="KW-0067">ATP-binding</keyword>
<dbReference type="EMBL" id="CP018477">
    <property type="protein sequence ID" value="ASV76720.1"/>
    <property type="molecule type" value="Genomic_DNA"/>
</dbReference>
<dbReference type="Pfam" id="PF07726">
    <property type="entry name" value="AAA_3"/>
    <property type="match status" value="1"/>
</dbReference>
<evidence type="ECO:0000256" key="3">
    <source>
        <dbReference type="ARBA" id="ARBA00061607"/>
    </source>
</evidence>
<keyword evidence="1" id="KW-0547">Nucleotide-binding</keyword>
<organism evidence="6 7">
    <name type="scientific">Thermogutta terrifontis</name>
    <dbReference type="NCBI Taxonomy" id="1331910"/>
    <lineage>
        <taxon>Bacteria</taxon>
        <taxon>Pseudomonadati</taxon>
        <taxon>Planctomycetota</taxon>
        <taxon>Planctomycetia</taxon>
        <taxon>Pirellulales</taxon>
        <taxon>Thermoguttaceae</taxon>
        <taxon>Thermogutta</taxon>
    </lineage>
</organism>
<protein>
    <submittedName>
        <fullName evidence="6">MoxR-like ATPase in aerotolerance operon</fullName>
    </submittedName>
</protein>
<comment type="similarity">
    <text evidence="3">Belongs to the MoxR family.</text>
</comment>
<evidence type="ECO:0000256" key="2">
    <source>
        <dbReference type="ARBA" id="ARBA00022840"/>
    </source>
</evidence>
<dbReference type="InterPro" id="IPR011703">
    <property type="entry name" value="ATPase_AAA-3"/>
</dbReference>
<dbReference type="PIRSF" id="PIRSF002849">
    <property type="entry name" value="AAA_ATPase_chaperone_MoxR_prd"/>
    <property type="match status" value="1"/>
</dbReference>
<dbReference type="KEGG" id="ttf:THTE_4119"/>